<sequence length="62" mass="6991">MVGGVDLEQDHDNEAGSGSLILNWVDLGLDLCDPWLHYTGWEAYEPHIVQICEALVSRKCDY</sequence>
<accession>A0A5J9TQG2</accession>
<name>A0A5J9TQG2_9POAL</name>
<comment type="caution">
    <text evidence="1">The sequence shown here is derived from an EMBL/GenBank/DDBJ whole genome shotgun (WGS) entry which is preliminary data.</text>
</comment>
<keyword evidence="2" id="KW-1185">Reference proteome</keyword>
<dbReference type="Gramene" id="TVU13580">
    <property type="protein sequence ID" value="TVU13580"/>
    <property type="gene ID" value="EJB05_40640"/>
</dbReference>
<reference evidence="1 2" key="1">
    <citation type="journal article" date="2019" name="Sci. Rep.">
        <title>A high-quality genome of Eragrostis curvula grass provides insights into Poaceae evolution and supports new strategies to enhance forage quality.</title>
        <authorList>
            <person name="Carballo J."/>
            <person name="Santos B.A.C.M."/>
            <person name="Zappacosta D."/>
            <person name="Garbus I."/>
            <person name="Selva J.P."/>
            <person name="Gallo C.A."/>
            <person name="Diaz A."/>
            <person name="Albertini E."/>
            <person name="Caccamo M."/>
            <person name="Echenique V."/>
        </authorList>
    </citation>
    <scope>NUCLEOTIDE SEQUENCE [LARGE SCALE GENOMIC DNA]</scope>
    <source>
        <strain evidence="2">cv. Victoria</strain>
        <tissue evidence="1">Leaf</tissue>
    </source>
</reference>
<evidence type="ECO:0000313" key="1">
    <source>
        <dbReference type="EMBL" id="TVU13580.1"/>
    </source>
</evidence>
<dbReference type="Proteomes" id="UP000324897">
    <property type="component" value="Unassembled WGS sequence"/>
</dbReference>
<proteinExistence type="predicted"/>
<feature type="non-terminal residue" evidence="1">
    <location>
        <position position="1"/>
    </location>
</feature>
<organism evidence="1 2">
    <name type="scientific">Eragrostis curvula</name>
    <name type="common">weeping love grass</name>
    <dbReference type="NCBI Taxonomy" id="38414"/>
    <lineage>
        <taxon>Eukaryota</taxon>
        <taxon>Viridiplantae</taxon>
        <taxon>Streptophyta</taxon>
        <taxon>Embryophyta</taxon>
        <taxon>Tracheophyta</taxon>
        <taxon>Spermatophyta</taxon>
        <taxon>Magnoliopsida</taxon>
        <taxon>Liliopsida</taxon>
        <taxon>Poales</taxon>
        <taxon>Poaceae</taxon>
        <taxon>PACMAD clade</taxon>
        <taxon>Chloridoideae</taxon>
        <taxon>Eragrostideae</taxon>
        <taxon>Eragrostidinae</taxon>
        <taxon>Eragrostis</taxon>
    </lineage>
</organism>
<protein>
    <submittedName>
        <fullName evidence="1">Uncharacterized protein</fullName>
    </submittedName>
</protein>
<gene>
    <name evidence="1" type="ORF">EJB05_40640</name>
</gene>
<evidence type="ECO:0000313" key="2">
    <source>
        <dbReference type="Proteomes" id="UP000324897"/>
    </source>
</evidence>
<dbReference type="AlphaFoldDB" id="A0A5J9TQG2"/>
<dbReference type="EMBL" id="RWGY01000034">
    <property type="protein sequence ID" value="TVU13580.1"/>
    <property type="molecule type" value="Genomic_DNA"/>
</dbReference>